<feature type="transmembrane region" description="Helical" evidence="2">
    <location>
        <begin position="98"/>
        <end position="118"/>
    </location>
</feature>
<reference evidence="4 5" key="1">
    <citation type="submission" date="2024-02" db="EMBL/GenBank/DDBJ databases">
        <authorList>
            <person name="Chen Y."/>
            <person name="Shah S."/>
            <person name="Dougan E. K."/>
            <person name="Thang M."/>
            <person name="Chan C."/>
        </authorList>
    </citation>
    <scope>NUCLEOTIDE SEQUENCE [LARGE SCALE GENOMIC DNA]</scope>
</reference>
<dbReference type="InterPro" id="IPR000620">
    <property type="entry name" value="EamA_dom"/>
</dbReference>
<dbReference type="Gene3D" id="1.10.3730.20">
    <property type="match status" value="1"/>
</dbReference>
<dbReference type="EMBL" id="CAXAMM010027779">
    <property type="protein sequence ID" value="CAK9061492.1"/>
    <property type="molecule type" value="Genomic_DNA"/>
</dbReference>
<feature type="transmembrane region" description="Helical" evidence="2">
    <location>
        <begin position="70"/>
        <end position="86"/>
    </location>
</feature>
<feature type="transmembrane region" description="Helical" evidence="2">
    <location>
        <begin position="222"/>
        <end position="240"/>
    </location>
</feature>
<dbReference type="Pfam" id="PF00892">
    <property type="entry name" value="EamA"/>
    <property type="match status" value="1"/>
</dbReference>
<feature type="transmembrane region" description="Helical" evidence="2">
    <location>
        <begin position="44"/>
        <end position="63"/>
    </location>
</feature>
<dbReference type="Proteomes" id="UP001642464">
    <property type="component" value="Unassembled WGS sequence"/>
</dbReference>
<evidence type="ECO:0000313" key="4">
    <source>
        <dbReference type="EMBL" id="CAK9061492.1"/>
    </source>
</evidence>
<comment type="caution">
    <text evidence="4">The sequence shown here is derived from an EMBL/GenBank/DDBJ whole genome shotgun (WGS) entry which is preliminary data.</text>
</comment>
<feature type="transmembrane region" description="Helical" evidence="2">
    <location>
        <begin position="168"/>
        <end position="187"/>
    </location>
</feature>
<dbReference type="PANTHER" id="PTHR22911">
    <property type="entry name" value="ACYL-MALONYL CONDENSING ENZYME-RELATED"/>
    <property type="match status" value="1"/>
</dbReference>
<keyword evidence="2" id="KW-0472">Membrane</keyword>
<proteinExistence type="predicted"/>
<feature type="domain" description="EamA" evidence="3">
    <location>
        <begin position="8"/>
        <end position="86"/>
    </location>
</feature>
<feature type="region of interest" description="Disordered" evidence="1">
    <location>
        <begin position="314"/>
        <end position="338"/>
    </location>
</feature>
<evidence type="ECO:0000256" key="2">
    <source>
        <dbReference type="SAM" id="Phobius"/>
    </source>
</evidence>
<name>A0ABP0NEG9_9DINO</name>
<gene>
    <name evidence="4" type="ORF">SCF082_LOCUS32193</name>
</gene>
<protein>
    <submittedName>
        <fullName evidence="4">Protein NLRC5</fullName>
    </submittedName>
</protein>
<feature type="transmembrane region" description="Helical" evidence="2">
    <location>
        <begin position="125"/>
        <end position="148"/>
    </location>
</feature>
<feature type="transmembrane region" description="Helical" evidence="2">
    <location>
        <begin position="194"/>
        <end position="216"/>
    </location>
</feature>
<evidence type="ECO:0000256" key="1">
    <source>
        <dbReference type="SAM" id="MobiDB-lite"/>
    </source>
</evidence>
<evidence type="ECO:0000313" key="5">
    <source>
        <dbReference type="Proteomes" id="UP001642464"/>
    </source>
</evidence>
<dbReference type="SUPFAM" id="SSF103481">
    <property type="entry name" value="Multidrug resistance efflux transporter EmrE"/>
    <property type="match status" value="2"/>
</dbReference>
<keyword evidence="2" id="KW-1133">Transmembrane helix</keyword>
<organism evidence="4 5">
    <name type="scientific">Durusdinium trenchii</name>
    <dbReference type="NCBI Taxonomy" id="1381693"/>
    <lineage>
        <taxon>Eukaryota</taxon>
        <taxon>Sar</taxon>
        <taxon>Alveolata</taxon>
        <taxon>Dinophyceae</taxon>
        <taxon>Suessiales</taxon>
        <taxon>Symbiodiniaceae</taxon>
        <taxon>Durusdinium</taxon>
    </lineage>
</organism>
<accession>A0ABP0NEG9</accession>
<feature type="transmembrane region" description="Helical" evidence="2">
    <location>
        <begin position="17"/>
        <end position="38"/>
    </location>
</feature>
<dbReference type="InterPro" id="IPR037185">
    <property type="entry name" value="EmrE-like"/>
</dbReference>
<keyword evidence="2" id="KW-0812">Transmembrane</keyword>
<keyword evidence="5" id="KW-1185">Reference proteome</keyword>
<evidence type="ECO:0000259" key="3">
    <source>
        <dbReference type="Pfam" id="PF00892"/>
    </source>
</evidence>
<sequence length="358" mass="38058">MLCKGSYHLEQREVKWVLLRGLFGCISNVLNVCAVLAGADVGSVGALCSVNTVVAALLGRLVLDEPLRPVHCVAVLLSLVGAVLISDPKEAMKSMGTSLFGNGLALLGGVALGGMFISSRKSGGASFFMLTTSAMGQRGIVCWVLSFIPVVPDGNFRALADSVPKTMLLFAALTVILIMSNLLATVASKNCPAALSSTVFTGTQMATGYLLDIIIFRSVPKTLTVIGAVLMFCAVVTMALTRLPAKALEATPSARRESRESSLASFAASEFAEVVEEVEVEATELPTAGPRARRSTELPRRLVESSVQQLLRDSQRSHPLACQTKYGDPPVRVENRPRVPGCGFLRTHTHSPHSHVKL</sequence>